<dbReference type="InterPro" id="IPR011762">
    <property type="entry name" value="COA_CT_N"/>
</dbReference>
<comment type="similarity">
    <text evidence="4">In the N-terminal section; belongs to the AccD/PCCB family.</text>
</comment>
<evidence type="ECO:0000256" key="13">
    <source>
        <dbReference type="ARBA" id="ARBA00022833"/>
    </source>
</evidence>
<evidence type="ECO:0000256" key="9">
    <source>
        <dbReference type="ARBA" id="ARBA00022723"/>
    </source>
</evidence>
<comment type="similarity">
    <text evidence="20">Belongs to the AccD/PCCB family.</text>
</comment>
<evidence type="ECO:0000256" key="19">
    <source>
        <dbReference type="HAMAP-Rule" id="MF_00823"/>
    </source>
</evidence>
<dbReference type="PROSITE" id="PS50980">
    <property type="entry name" value="COA_CT_NTER"/>
    <property type="match status" value="1"/>
</dbReference>
<evidence type="ECO:0000313" key="23">
    <source>
        <dbReference type="EMBL" id="GFP77750.1"/>
    </source>
</evidence>
<dbReference type="GO" id="GO:0003989">
    <property type="term" value="F:acetyl-CoA carboxylase activity"/>
    <property type="evidence" value="ECO:0007669"/>
    <property type="project" value="InterPro"/>
</dbReference>
<comment type="subcellular location">
    <subcellularLocation>
        <location evidence="1 19">Cytoplasm</location>
    </subcellularLocation>
</comment>
<evidence type="ECO:0000256" key="8">
    <source>
        <dbReference type="ARBA" id="ARBA00022679"/>
    </source>
</evidence>
<dbReference type="PRINTS" id="PR01070">
    <property type="entry name" value="ACCCTRFRASEB"/>
</dbReference>
<evidence type="ECO:0000256" key="12">
    <source>
        <dbReference type="ARBA" id="ARBA00022832"/>
    </source>
</evidence>
<evidence type="ECO:0000259" key="21">
    <source>
        <dbReference type="PROSITE" id="PS50980"/>
    </source>
</evidence>
<evidence type="ECO:0000256" key="6">
    <source>
        <dbReference type="ARBA" id="ARBA00022490"/>
    </source>
</evidence>
<evidence type="ECO:0000256" key="18">
    <source>
        <dbReference type="ARBA" id="ARBA00049152"/>
    </source>
</evidence>
<keyword evidence="8 19" id="KW-0808">Transferase</keyword>
<comment type="caution">
    <text evidence="23">The sequence shown here is derived from an EMBL/GenBank/DDBJ whole genome shotgun (WGS) entry which is preliminary data.</text>
</comment>
<evidence type="ECO:0000256" key="16">
    <source>
        <dbReference type="ARBA" id="ARBA00023160"/>
    </source>
</evidence>
<feature type="binding site" evidence="20">
    <location>
        <position position="48"/>
    </location>
    <ligand>
        <name>Zn(2+)</name>
        <dbReference type="ChEBI" id="CHEBI:29105"/>
    </ligand>
</feature>
<dbReference type="Gene3D" id="3.90.226.10">
    <property type="entry name" value="2-enoyl-CoA Hydratase, Chain A, domain 1"/>
    <property type="match status" value="2"/>
</dbReference>
<accession>A0A6V8SLH5</accession>
<keyword evidence="14 19" id="KW-0067">ATP-binding</keyword>
<dbReference type="GO" id="GO:0008270">
    <property type="term" value="F:zinc ion binding"/>
    <property type="evidence" value="ECO:0007669"/>
    <property type="project" value="UniProtKB-UniRule"/>
</dbReference>
<keyword evidence="16 19" id="KW-0275">Fatty acid biosynthesis</keyword>
<dbReference type="SUPFAM" id="SSF52096">
    <property type="entry name" value="ClpP/crotonase"/>
    <property type="match status" value="2"/>
</dbReference>
<feature type="domain" description="CoA carboxyltransferase N-terminal" evidence="21">
    <location>
        <begin position="41"/>
        <end position="307"/>
    </location>
</feature>
<evidence type="ECO:0000256" key="1">
    <source>
        <dbReference type="ARBA" id="ARBA00004496"/>
    </source>
</evidence>
<dbReference type="RefSeq" id="WP_183279110.1">
    <property type="nucleotide sequence ID" value="NZ_BLZR01000001.1"/>
</dbReference>
<evidence type="ECO:0000256" key="3">
    <source>
        <dbReference type="ARBA" id="ARBA00006276"/>
    </source>
</evidence>
<comment type="subunit">
    <text evidence="19">Acetyl-CoA carboxylase is a heterohexamer composed of biotin carboxyl carrier protein (AccB), biotin carboxylase (AccC) and two subunits each of ACCase subunit alpha (AccA) and ACCase subunit beta (AccD).</text>
</comment>
<evidence type="ECO:0000256" key="4">
    <source>
        <dbReference type="ARBA" id="ARBA00010284"/>
    </source>
</evidence>
<feature type="binding site" evidence="20">
    <location>
        <position position="45"/>
    </location>
    <ligand>
        <name>Zn(2+)</name>
        <dbReference type="ChEBI" id="CHEBI:29105"/>
    </ligand>
</feature>
<comment type="similarity">
    <text evidence="19">Belongs to the AccA family.</text>
</comment>
<dbReference type="InterPro" id="IPR041010">
    <property type="entry name" value="Znf-ACC"/>
</dbReference>
<keyword evidence="10 19" id="KW-0547">Nucleotide-binding</keyword>
<dbReference type="GO" id="GO:0016743">
    <property type="term" value="F:carboxyl- or carbamoyltransferase activity"/>
    <property type="evidence" value="ECO:0007669"/>
    <property type="project" value="UniProtKB-UniRule"/>
</dbReference>
<feature type="domain" description="CoA carboxyltransferase C-terminal" evidence="22">
    <location>
        <begin position="309"/>
        <end position="562"/>
    </location>
</feature>
<dbReference type="HAMAP" id="MF_00823">
    <property type="entry name" value="AcetylCoA_CT_alpha"/>
    <property type="match status" value="1"/>
</dbReference>
<reference evidence="23 24" key="1">
    <citation type="submission" date="2020-07" db="EMBL/GenBank/DDBJ databases">
        <title>A new beta-1,3-glucan-decomposing anaerobic bacterium isolated from anoxic soil subjected to biological soil disinfestation.</title>
        <authorList>
            <person name="Ueki A."/>
            <person name="Tonouchi A."/>
        </authorList>
    </citation>
    <scope>NUCLEOTIDE SEQUENCE [LARGE SCALE GENOMIC DNA]</scope>
    <source>
        <strain evidence="23 24">TW1</strain>
    </source>
</reference>
<evidence type="ECO:0000256" key="10">
    <source>
        <dbReference type="ARBA" id="ARBA00022741"/>
    </source>
</evidence>
<comment type="function">
    <text evidence="17 20">Component of the acetyl coenzyme A carboxylase (ACC) complex. Biotin carboxylase (BC) catalyzes the carboxylation of biotin on its carrier protein (BCCP) and then the CO(2) group is transferred by the transcarboxylase to acetyl-CoA to form malonyl-CoA.</text>
</comment>
<comment type="cofactor">
    <cofactor evidence="20">
        <name>Zn(2+)</name>
        <dbReference type="ChEBI" id="CHEBI:29105"/>
    </cofactor>
    <text evidence="20">Binds 1 zinc ion per subunit.</text>
</comment>
<evidence type="ECO:0000256" key="2">
    <source>
        <dbReference type="ARBA" id="ARBA00004956"/>
    </source>
</evidence>
<comment type="subunit">
    <text evidence="5">Acetyl-CoA carboxylase is a heterotetramer composed of biotin carboxyl carrier protein (AccB), biotin carboxylase (AccC) and two subunits of ACCase subunit beta/alpha.</text>
</comment>
<protein>
    <recommendedName>
        <fullName evidence="19 20">Multifunctional fusion protein</fullName>
    </recommendedName>
    <domain>
        <recommendedName>
            <fullName evidence="19">Acetyl-coenzyme A carboxylase carboxyl transferase subunit alpha</fullName>
            <shortName evidence="19">ACCase subunit alpha</shortName>
            <shortName evidence="19">Acetyl-CoA carboxylase carboxyltransferase subunit alpha</shortName>
            <ecNumber evidence="19">2.1.3.15</ecNumber>
        </recommendedName>
    </domain>
    <domain>
        <recommendedName>
            <fullName evidence="20">Acetyl-coenzyme A carboxylase carboxyl transferase subunit beta</fullName>
            <shortName evidence="20">ACCase subunit beta</shortName>
            <shortName evidence="20">Acetyl-CoA carboxylase carboxyltransferase subunit beta</shortName>
        </recommendedName>
    </domain>
</protein>
<dbReference type="PANTHER" id="PTHR42853">
    <property type="entry name" value="ACETYL-COENZYME A CARBOXYLASE CARBOXYL TRANSFERASE SUBUNIT ALPHA"/>
    <property type="match status" value="1"/>
</dbReference>
<dbReference type="GO" id="GO:0006633">
    <property type="term" value="P:fatty acid biosynthetic process"/>
    <property type="evidence" value="ECO:0007669"/>
    <property type="project" value="UniProtKB-KW"/>
</dbReference>
<keyword evidence="24" id="KW-1185">Reference proteome</keyword>
<keyword evidence="11 20" id="KW-0863">Zinc-finger</keyword>
<dbReference type="Pfam" id="PF03255">
    <property type="entry name" value="ACCA"/>
    <property type="match status" value="1"/>
</dbReference>
<dbReference type="HAMAP" id="MF_01395">
    <property type="entry name" value="AcetylCoA_CT_beta"/>
    <property type="match status" value="1"/>
</dbReference>
<feature type="binding site" evidence="20">
    <location>
        <position position="67"/>
    </location>
    <ligand>
        <name>Zn(2+)</name>
        <dbReference type="ChEBI" id="CHEBI:29105"/>
    </ligand>
</feature>
<evidence type="ECO:0000256" key="20">
    <source>
        <dbReference type="HAMAP-Rule" id="MF_01395"/>
    </source>
</evidence>
<dbReference type="InterPro" id="IPR000438">
    <property type="entry name" value="Acetyl_CoA_COase_Trfase_b_su"/>
</dbReference>
<dbReference type="InterPro" id="IPR029045">
    <property type="entry name" value="ClpP/crotonase-like_dom_sf"/>
</dbReference>
<dbReference type="PROSITE" id="PS50989">
    <property type="entry name" value="COA_CT_CTER"/>
    <property type="match status" value="1"/>
</dbReference>
<comment type="catalytic activity">
    <reaction evidence="18 19">
        <text>N(6)-carboxybiotinyl-L-lysyl-[protein] + acetyl-CoA = N(6)-biotinyl-L-lysyl-[protein] + malonyl-CoA</text>
        <dbReference type="Rhea" id="RHEA:54728"/>
        <dbReference type="Rhea" id="RHEA-COMP:10505"/>
        <dbReference type="Rhea" id="RHEA-COMP:10506"/>
        <dbReference type="ChEBI" id="CHEBI:57288"/>
        <dbReference type="ChEBI" id="CHEBI:57384"/>
        <dbReference type="ChEBI" id="CHEBI:83144"/>
        <dbReference type="ChEBI" id="CHEBI:83145"/>
        <dbReference type="EC" id="2.1.3.15"/>
    </reaction>
</comment>
<evidence type="ECO:0000256" key="7">
    <source>
        <dbReference type="ARBA" id="ARBA00022516"/>
    </source>
</evidence>
<dbReference type="InterPro" id="IPR001095">
    <property type="entry name" value="Acetyl_CoA_COase_a_su"/>
</dbReference>
<dbReference type="InterPro" id="IPR011763">
    <property type="entry name" value="COA_CT_C"/>
</dbReference>
<dbReference type="UniPathway" id="UPA00655">
    <property type="reaction ID" value="UER00711"/>
</dbReference>
<dbReference type="NCBIfam" id="NF041504">
    <property type="entry name" value="AccA_sub"/>
    <property type="match status" value="1"/>
</dbReference>
<keyword evidence="6 19" id="KW-0963">Cytoplasm</keyword>
<evidence type="ECO:0000256" key="11">
    <source>
        <dbReference type="ARBA" id="ARBA00022771"/>
    </source>
</evidence>
<evidence type="ECO:0000256" key="15">
    <source>
        <dbReference type="ARBA" id="ARBA00023098"/>
    </source>
</evidence>
<keyword evidence="15 19" id="KW-0443">Lipid metabolism</keyword>
<keyword evidence="9 20" id="KW-0479">Metal-binding</keyword>
<dbReference type="Pfam" id="PF17848">
    <property type="entry name" value="Zn_ribbon_ACC"/>
    <property type="match status" value="1"/>
</dbReference>
<dbReference type="GO" id="GO:2001295">
    <property type="term" value="P:malonyl-CoA biosynthetic process"/>
    <property type="evidence" value="ECO:0007669"/>
    <property type="project" value="UniProtKB-UniRule"/>
</dbReference>
<proteinExistence type="inferred from homology"/>
<keyword evidence="13 20" id="KW-0862">Zinc</keyword>
<feature type="zinc finger region" description="C4-type" evidence="20">
    <location>
        <begin position="45"/>
        <end position="67"/>
    </location>
</feature>
<organism evidence="23 24">
    <name type="scientific">Clostridium fungisolvens</name>
    <dbReference type="NCBI Taxonomy" id="1604897"/>
    <lineage>
        <taxon>Bacteria</taxon>
        <taxon>Bacillati</taxon>
        <taxon>Bacillota</taxon>
        <taxon>Clostridia</taxon>
        <taxon>Eubacteriales</taxon>
        <taxon>Clostridiaceae</taxon>
        <taxon>Clostridium</taxon>
    </lineage>
</organism>
<feature type="binding site" evidence="20">
    <location>
        <position position="64"/>
    </location>
    <ligand>
        <name>Zn(2+)</name>
        <dbReference type="ChEBI" id="CHEBI:29105"/>
    </ligand>
</feature>
<comment type="pathway">
    <text evidence="2 19">Lipid metabolism; malonyl-CoA biosynthesis; malonyl-CoA from acetyl-CoA: step 1/1.</text>
</comment>
<dbReference type="Proteomes" id="UP000580568">
    <property type="component" value="Unassembled WGS sequence"/>
</dbReference>
<comment type="function">
    <text evidence="19">Component of the acetyl coenzyme A carboxylase (ACC) complex. First, biotin carboxylase catalyzes the carboxylation of biotin on its carrier protein (BCCP) and then the CO(2) group is transferred by the carboxyltransferase to acetyl-CoA to form malonyl-CoA.</text>
</comment>
<dbReference type="GO" id="GO:0009317">
    <property type="term" value="C:acetyl-CoA carboxylase complex"/>
    <property type="evidence" value="ECO:0007669"/>
    <property type="project" value="InterPro"/>
</dbReference>
<evidence type="ECO:0000259" key="22">
    <source>
        <dbReference type="PROSITE" id="PS50989"/>
    </source>
</evidence>
<sequence>MGEWLSRIGKRKLLFEKENVNIDFEVEKEVLATLQTKDKELIVKCPSCNGMLTNKQLIDDMKVCRHCAYHFRFNSTERVNLIFDKDSIVYLDENLVSCNPLDFPNYNEKLKKLKESLEIKEAVTTGKGNIKGREVYFGIMDYRFVMGSMGSVVGEKLTRMIEEATKVNKPIVIFSASGGARMQEGMISLYQMAKVVSAIERHSKKGLLYISILTDPTTGGVLASFASIADIVISEPNSTIGFAGKRVVKNALNRDEVQDFQISEFHLENGHIDFICERKDLRDKLSNIFDLYCGTNMKWSGINNYDIRAVNKAINSAYYKYSERSAWDKVKLARSNDRPNFQQYISSVLDGFIELKGDRISADDQAIITGIGKLNNMAVTVILNAKGKVLEENMLRNFGMTKPEGYRKVVRITKLAEKFRLPVICFIDTPGASCDFHAEKMGQAYAIANSIRTFSDLKVPIISIVSGEGGSGGALAIGVADWIFMLENSIYSVISPEGCNSILFKGEPRIEQCCEYLKLTSKELLKLNIIDEVLPEFDGNKSRYEEEFYNMVKVKLYNKLIELIDIDVETLVDRRYDRFRGQGIYEDLTI</sequence>
<dbReference type="EC" id="2.1.3.15" evidence="19"/>
<dbReference type="AlphaFoldDB" id="A0A6V8SLH5"/>
<evidence type="ECO:0000256" key="17">
    <source>
        <dbReference type="ARBA" id="ARBA00025280"/>
    </source>
</evidence>
<gene>
    <name evidence="19" type="primary">accA</name>
    <name evidence="20" type="synonym">accD</name>
    <name evidence="23" type="ORF">bsdtw1_03921</name>
</gene>
<keyword evidence="12 19" id="KW-0276">Fatty acid metabolism</keyword>
<comment type="similarity">
    <text evidence="3">In the C-terminal section; belongs to the AccA family.</text>
</comment>
<evidence type="ECO:0000256" key="14">
    <source>
        <dbReference type="ARBA" id="ARBA00022840"/>
    </source>
</evidence>
<dbReference type="GO" id="GO:0005524">
    <property type="term" value="F:ATP binding"/>
    <property type="evidence" value="ECO:0007669"/>
    <property type="project" value="UniProtKB-KW"/>
</dbReference>
<evidence type="ECO:0000313" key="24">
    <source>
        <dbReference type="Proteomes" id="UP000580568"/>
    </source>
</evidence>
<dbReference type="EMBL" id="BLZR01000001">
    <property type="protein sequence ID" value="GFP77750.1"/>
    <property type="molecule type" value="Genomic_DNA"/>
</dbReference>
<keyword evidence="7 19" id="KW-0444">Lipid biosynthesis</keyword>
<evidence type="ECO:0000256" key="5">
    <source>
        <dbReference type="ARBA" id="ARBA00011664"/>
    </source>
</evidence>
<dbReference type="PANTHER" id="PTHR42853:SF3">
    <property type="entry name" value="ACETYL-COENZYME A CARBOXYLASE CARBOXYL TRANSFERASE SUBUNIT ALPHA, CHLOROPLASTIC"/>
    <property type="match status" value="1"/>
</dbReference>
<name>A0A6V8SLH5_9CLOT</name>